<protein>
    <submittedName>
        <fullName evidence="2">Secreted in xylem 3</fullName>
    </submittedName>
</protein>
<dbReference type="AlphaFoldDB" id="A0A6G6A9X9"/>
<sequence length="164" mass="18193">MRFLLLIAISMTWVCSITGLPVEDADSSVGQLQERYNPYCMCPSRRTCSTSFTTSFNTQPGGYARTIPRDPPSYERAGNSRLNYRIYERINLGGIRTVIDVAPPDGHPAIANYEIEVRRIPVATPNAAGDCFHTARLSTGSRGPATISWDIDASYTYYLTISED</sequence>
<feature type="signal peptide" evidence="1">
    <location>
        <begin position="1"/>
        <end position="19"/>
    </location>
</feature>
<evidence type="ECO:0000256" key="1">
    <source>
        <dbReference type="SAM" id="SignalP"/>
    </source>
</evidence>
<feature type="chain" id="PRO_5026100402" evidence="1">
    <location>
        <begin position="20"/>
        <end position="164"/>
    </location>
</feature>
<proteinExistence type="predicted"/>
<organism evidence="2">
    <name type="scientific">Fusarium oxysporum f. sp. sesami</name>
    <dbReference type="NCBI Taxonomy" id="654397"/>
    <lineage>
        <taxon>Eukaryota</taxon>
        <taxon>Fungi</taxon>
        <taxon>Dikarya</taxon>
        <taxon>Ascomycota</taxon>
        <taxon>Pezizomycotina</taxon>
        <taxon>Sordariomycetes</taxon>
        <taxon>Hypocreomycetidae</taxon>
        <taxon>Hypocreales</taxon>
        <taxon>Nectriaceae</taxon>
        <taxon>Fusarium</taxon>
        <taxon>Fusarium oxysporum species complex</taxon>
    </lineage>
</organism>
<dbReference type="InterPro" id="IPR056210">
    <property type="entry name" value="Avr2-like"/>
</dbReference>
<dbReference type="Pfam" id="PF24180">
    <property type="entry name" value="Avr2"/>
    <property type="match status" value="1"/>
</dbReference>
<name>A0A6G6A9X9_FUSOX</name>
<accession>A0A6G6A9X9</accession>
<dbReference type="EMBL" id="MN417208">
    <property type="protein sequence ID" value="QID05167.1"/>
    <property type="molecule type" value="Genomic_DNA"/>
</dbReference>
<evidence type="ECO:0000313" key="2">
    <source>
        <dbReference type="EMBL" id="QID05167.1"/>
    </source>
</evidence>
<keyword evidence="1" id="KW-0732">Signal</keyword>
<reference evidence="2" key="1">
    <citation type="journal article" date="2020" name="Phytopathology">
        <title>Identification of pathogenic groups and pathogenic molecular characterization of Fusarium oxysporum f. sp. sesami in China.</title>
        <authorList>
            <person name="Duan Y."/>
            <person name="Qu W."/>
            <person name="Chang S."/>
            <person name="Li C."/>
            <person name="Xu F."/>
            <person name="Ju M."/>
            <person name="Zhao R."/>
            <person name="Wang H."/>
            <person name="Zhang H."/>
            <person name="Miao H."/>
        </authorList>
    </citation>
    <scope>NUCLEOTIDE SEQUENCE</scope>
    <source>
        <strain evidence="2">FS08027</strain>
    </source>
</reference>